<reference evidence="1 2" key="1">
    <citation type="journal article" date="2019" name="Int. J. Syst. Evol. Microbiol.">
        <title>The Global Catalogue of Microorganisms (GCM) 10K type strain sequencing project: providing services to taxonomists for standard genome sequencing and annotation.</title>
        <authorList>
            <consortium name="The Broad Institute Genomics Platform"/>
            <consortium name="The Broad Institute Genome Sequencing Center for Infectious Disease"/>
            <person name="Wu L."/>
            <person name="Ma J."/>
        </authorList>
    </citation>
    <scope>NUCLEOTIDE SEQUENCE [LARGE SCALE GENOMIC DNA]</scope>
    <source>
        <strain evidence="1 2">JCM 13518</strain>
    </source>
</reference>
<dbReference type="RefSeq" id="WP_344197270.1">
    <property type="nucleotide sequence ID" value="NZ_BAAAME010000002.1"/>
</dbReference>
<evidence type="ECO:0008006" key="3">
    <source>
        <dbReference type="Google" id="ProtNLM"/>
    </source>
</evidence>
<dbReference type="InterPro" id="IPR029069">
    <property type="entry name" value="HotDog_dom_sf"/>
</dbReference>
<protein>
    <recommendedName>
        <fullName evidence="3">PaaI family thioesterase</fullName>
    </recommendedName>
</protein>
<dbReference type="EMBL" id="BAAAME010000002">
    <property type="protein sequence ID" value="GAA1726842.1"/>
    <property type="molecule type" value="Genomic_DNA"/>
</dbReference>
<gene>
    <name evidence="1" type="ORF">GCM10009710_04400</name>
</gene>
<evidence type="ECO:0000313" key="1">
    <source>
        <dbReference type="EMBL" id="GAA1726842.1"/>
    </source>
</evidence>
<keyword evidence="2" id="KW-1185">Reference proteome</keyword>
<name>A0ABN2JGY8_9ACTN</name>
<organism evidence="1 2">
    <name type="scientific">Aeromicrobium alkaliterrae</name>
    <dbReference type="NCBI Taxonomy" id="302168"/>
    <lineage>
        <taxon>Bacteria</taxon>
        <taxon>Bacillati</taxon>
        <taxon>Actinomycetota</taxon>
        <taxon>Actinomycetes</taxon>
        <taxon>Propionibacteriales</taxon>
        <taxon>Nocardioidaceae</taxon>
        <taxon>Aeromicrobium</taxon>
    </lineage>
</organism>
<dbReference type="Gene3D" id="3.10.129.10">
    <property type="entry name" value="Hotdog Thioesterase"/>
    <property type="match status" value="1"/>
</dbReference>
<dbReference type="CDD" id="cd03443">
    <property type="entry name" value="PaaI_thioesterase"/>
    <property type="match status" value="1"/>
</dbReference>
<proteinExistence type="predicted"/>
<evidence type="ECO:0000313" key="2">
    <source>
        <dbReference type="Proteomes" id="UP001501057"/>
    </source>
</evidence>
<dbReference type="Proteomes" id="UP001501057">
    <property type="component" value="Unassembled WGS sequence"/>
</dbReference>
<accession>A0ABN2JGY8</accession>
<sequence>MSQPEIDPDLAFIREAVHAMPIARTLGVEVTALRRGHAELRTPIADAMTFRPGQLQAAAVFAAGDCAAVAAAGTLLEPGSWAATIDGTIKLVAPASGTGLRAVGRVVDAGRLLTTCAAEVYAVDGDAERLCATWLGTARRMTPRLV</sequence>
<dbReference type="SUPFAM" id="SSF54637">
    <property type="entry name" value="Thioesterase/thiol ester dehydrase-isomerase"/>
    <property type="match status" value="1"/>
</dbReference>
<comment type="caution">
    <text evidence="1">The sequence shown here is derived from an EMBL/GenBank/DDBJ whole genome shotgun (WGS) entry which is preliminary data.</text>
</comment>